<feature type="transmembrane region" description="Helical" evidence="3">
    <location>
        <begin position="350"/>
        <end position="370"/>
    </location>
</feature>
<feature type="transmembrane region" description="Helical" evidence="3">
    <location>
        <begin position="469"/>
        <end position="491"/>
    </location>
</feature>
<gene>
    <name evidence="5" type="ORF">AB1Y20_000291</name>
</gene>
<sequence>MQVGPEAVMDGPGYGDEREGTSVSSLIGSEANAPSAAEPQGSAFSLFGQEHELLSREAEKYKPTNAFAALGENLGISPLLDASGKHVRRAGNFTAKQVDKAMVSNAKVVLKLIGTKLNAQLHDDPMPVFLHRAINTVFATFWPEVQKGVLDKLLLEKGWQFRNYRNQMNVSQANMPSGFRWFHATLIYSQMPYDRSFWGLIRSPLFLFVRLVFLFPLFGIDSICVIAYWLAAYKFDDHQLVKFIIKSKSLAFITSGLFASAIGFIKLFLCATRWEPHGPESCEAKAPGMNATFWFEYFLYLVRTVLVWITFLLLWRFDEIKKWKKRRDAERNRMAAIERRGLLSVRATRAFLLCTWLLSWYNMIAVLQAADYFSAVNKIVHAAQHEQEVSAIEFLWSEQQEMTMTPLEAAVLIFVFQQLPCSYLLNVPQMKPTLARIGLCTSLFVLVFLVRNLYISVVLNDELHKNVNAVIANVTLFALNTSTMIVMCLLIKKQRDALKEDQAAIERFARVMVRLDRDGDGEVTKAEFRLAFKELFPNAKFEPVWKKLDQDGDGSLSMAELANHFGMGHLVKEQEVVVEKKPDSDDDMDAMMSVETMLNSTVEASALSNRAGGVLAYFLIWDLISFFLVGTLVIIPRIRSANDTIESQWRLRTGLYFSKQLLGLFSLPFIIFQIPVIKDALTHTKQSGYNRAGECVAVLSKADQSKRYAVQQKLREERYARMLAGEHIPFGEAIELYWNAFLGFPALDKKARTDTKANGKSSQKWLGVLPVNRKTDGGKTTLV</sequence>
<feature type="domain" description="EF-hand" evidence="4">
    <location>
        <begin position="503"/>
        <end position="538"/>
    </location>
</feature>
<reference evidence="5 6" key="1">
    <citation type="journal article" date="2024" name="Science">
        <title>Giant polyketide synthase enzymes in the biosynthesis of giant marine polyether toxins.</title>
        <authorList>
            <person name="Fallon T.R."/>
            <person name="Shende V.V."/>
            <person name="Wierzbicki I.H."/>
            <person name="Pendleton A.L."/>
            <person name="Watervoot N.F."/>
            <person name="Auber R.P."/>
            <person name="Gonzalez D.J."/>
            <person name="Wisecaver J.H."/>
            <person name="Moore B.S."/>
        </authorList>
    </citation>
    <scope>NUCLEOTIDE SEQUENCE [LARGE SCALE GENOMIC DNA]</scope>
    <source>
        <strain evidence="5 6">12B1</strain>
    </source>
</reference>
<evidence type="ECO:0000256" key="3">
    <source>
        <dbReference type="SAM" id="Phobius"/>
    </source>
</evidence>
<dbReference type="PROSITE" id="PS00018">
    <property type="entry name" value="EF_HAND_1"/>
    <property type="match status" value="2"/>
</dbReference>
<dbReference type="InterPro" id="IPR011992">
    <property type="entry name" value="EF-hand-dom_pair"/>
</dbReference>
<dbReference type="Proteomes" id="UP001515480">
    <property type="component" value="Unassembled WGS sequence"/>
</dbReference>
<name>A0AB34K815_PRYPA</name>
<dbReference type="AlphaFoldDB" id="A0AB34K815"/>
<feature type="transmembrane region" description="Helical" evidence="3">
    <location>
        <begin position="250"/>
        <end position="269"/>
    </location>
</feature>
<evidence type="ECO:0000256" key="1">
    <source>
        <dbReference type="ARBA" id="ARBA00022837"/>
    </source>
</evidence>
<feature type="transmembrane region" description="Helical" evidence="3">
    <location>
        <begin position="614"/>
        <end position="635"/>
    </location>
</feature>
<keyword evidence="3" id="KW-0472">Membrane</keyword>
<dbReference type="Gene3D" id="1.10.238.10">
    <property type="entry name" value="EF-hand"/>
    <property type="match status" value="1"/>
</dbReference>
<dbReference type="SUPFAM" id="SSF47473">
    <property type="entry name" value="EF-hand"/>
    <property type="match status" value="1"/>
</dbReference>
<feature type="domain" description="EF-hand" evidence="4">
    <location>
        <begin position="544"/>
        <end position="571"/>
    </location>
</feature>
<comment type="caution">
    <text evidence="5">The sequence shown here is derived from an EMBL/GenBank/DDBJ whole genome shotgun (WGS) entry which is preliminary data.</text>
</comment>
<feature type="transmembrane region" description="Helical" evidence="3">
    <location>
        <begin position="404"/>
        <end position="425"/>
    </location>
</feature>
<dbReference type="SMART" id="SM00054">
    <property type="entry name" value="EFh"/>
    <property type="match status" value="2"/>
</dbReference>
<proteinExistence type="predicted"/>
<protein>
    <recommendedName>
        <fullName evidence="4">EF-hand domain-containing protein</fullName>
    </recommendedName>
</protein>
<dbReference type="GO" id="GO:0005509">
    <property type="term" value="F:calcium ion binding"/>
    <property type="evidence" value="ECO:0007669"/>
    <property type="project" value="InterPro"/>
</dbReference>
<feature type="transmembrane region" description="Helical" evidence="3">
    <location>
        <begin position="655"/>
        <end position="677"/>
    </location>
</feature>
<feature type="region of interest" description="Disordered" evidence="2">
    <location>
        <begin position="1"/>
        <end position="23"/>
    </location>
</feature>
<keyword evidence="3" id="KW-0812">Transmembrane</keyword>
<feature type="transmembrane region" description="Helical" evidence="3">
    <location>
        <begin position="297"/>
        <end position="317"/>
    </location>
</feature>
<accession>A0AB34K815</accession>
<feature type="transmembrane region" description="Helical" evidence="3">
    <location>
        <begin position="205"/>
        <end position="230"/>
    </location>
</feature>
<keyword evidence="3" id="KW-1133">Transmembrane helix</keyword>
<dbReference type="Pfam" id="PF13202">
    <property type="entry name" value="EF-hand_5"/>
    <property type="match status" value="2"/>
</dbReference>
<dbReference type="EMBL" id="JBGBPQ010000001">
    <property type="protein sequence ID" value="KAL1529337.1"/>
    <property type="molecule type" value="Genomic_DNA"/>
</dbReference>
<keyword evidence="6" id="KW-1185">Reference proteome</keyword>
<keyword evidence="1" id="KW-0106">Calcium</keyword>
<evidence type="ECO:0000313" key="5">
    <source>
        <dbReference type="EMBL" id="KAL1529337.1"/>
    </source>
</evidence>
<organism evidence="5 6">
    <name type="scientific">Prymnesium parvum</name>
    <name type="common">Toxic golden alga</name>
    <dbReference type="NCBI Taxonomy" id="97485"/>
    <lineage>
        <taxon>Eukaryota</taxon>
        <taxon>Haptista</taxon>
        <taxon>Haptophyta</taxon>
        <taxon>Prymnesiophyceae</taxon>
        <taxon>Prymnesiales</taxon>
        <taxon>Prymnesiaceae</taxon>
        <taxon>Prymnesium</taxon>
    </lineage>
</organism>
<evidence type="ECO:0000313" key="6">
    <source>
        <dbReference type="Proteomes" id="UP001515480"/>
    </source>
</evidence>
<evidence type="ECO:0000259" key="4">
    <source>
        <dbReference type="PROSITE" id="PS50222"/>
    </source>
</evidence>
<dbReference type="PROSITE" id="PS50222">
    <property type="entry name" value="EF_HAND_2"/>
    <property type="match status" value="2"/>
</dbReference>
<dbReference type="PANTHER" id="PTHR40849">
    <property type="entry name" value="C2 CALCIUM-DEPENDENT MEMBRANE TARGETING"/>
    <property type="match status" value="1"/>
</dbReference>
<dbReference type="InterPro" id="IPR002048">
    <property type="entry name" value="EF_hand_dom"/>
</dbReference>
<dbReference type="InterPro" id="IPR018247">
    <property type="entry name" value="EF_Hand_1_Ca_BS"/>
</dbReference>
<dbReference type="PANTHER" id="PTHR40849:SF2">
    <property type="entry name" value="RGS DOMAIN-CONTAINING PROTEIN"/>
    <property type="match status" value="1"/>
</dbReference>
<feature type="transmembrane region" description="Helical" evidence="3">
    <location>
        <begin position="437"/>
        <end position="457"/>
    </location>
</feature>
<evidence type="ECO:0000256" key="2">
    <source>
        <dbReference type="SAM" id="MobiDB-lite"/>
    </source>
</evidence>
<dbReference type="CDD" id="cd00051">
    <property type="entry name" value="EFh"/>
    <property type="match status" value="1"/>
</dbReference>